<dbReference type="AlphaFoldDB" id="A0AAV5RF72"/>
<dbReference type="EMBL" id="BTGC01000003">
    <property type="protein sequence ID" value="GMM50088.1"/>
    <property type="molecule type" value="Genomic_DNA"/>
</dbReference>
<reference evidence="1 2" key="1">
    <citation type="journal article" date="2023" name="Elife">
        <title>Identification of key yeast species and microbe-microbe interactions impacting larval growth of Drosophila in the wild.</title>
        <authorList>
            <person name="Mure A."/>
            <person name="Sugiura Y."/>
            <person name="Maeda R."/>
            <person name="Honda K."/>
            <person name="Sakurai N."/>
            <person name="Takahashi Y."/>
            <person name="Watada M."/>
            <person name="Katoh T."/>
            <person name="Gotoh A."/>
            <person name="Gotoh Y."/>
            <person name="Taniguchi I."/>
            <person name="Nakamura K."/>
            <person name="Hayashi T."/>
            <person name="Katayama T."/>
            <person name="Uemura T."/>
            <person name="Hattori Y."/>
        </authorList>
    </citation>
    <scope>NUCLEOTIDE SEQUENCE [LARGE SCALE GENOMIC DNA]</scope>
    <source>
        <strain evidence="1 2">SB-73</strain>
    </source>
</reference>
<dbReference type="Proteomes" id="UP001362899">
    <property type="component" value="Unassembled WGS sequence"/>
</dbReference>
<comment type="caution">
    <text evidence="1">The sequence shown here is derived from an EMBL/GenBank/DDBJ whole genome shotgun (WGS) entry which is preliminary data.</text>
</comment>
<sequence>MPLYDYVSYSAGFMPKKDAEAQRRCYAYLRKTILELDKAVKENPNEKNLKNIRSLFENIRSMIDTASGSQRVDRAHTFWKYWDKNKRMIISTYEGTNDDYTIQDKMAELEEGRYIPS</sequence>
<keyword evidence="2" id="KW-1185">Reference proteome</keyword>
<evidence type="ECO:0000313" key="2">
    <source>
        <dbReference type="Proteomes" id="UP001362899"/>
    </source>
</evidence>
<evidence type="ECO:0000313" key="1">
    <source>
        <dbReference type="EMBL" id="GMM50088.1"/>
    </source>
</evidence>
<accession>A0AAV5RF72</accession>
<protein>
    <submittedName>
        <fullName evidence="1">Uncharacterized protein</fullName>
    </submittedName>
</protein>
<proteinExistence type="predicted"/>
<gene>
    <name evidence="1" type="ORF">DASB73_010460</name>
</gene>
<name>A0AAV5RF72_STABA</name>
<organism evidence="1 2">
    <name type="scientific">Starmerella bacillaris</name>
    <name type="common">Yeast</name>
    <name type="synonym">Candida zemplinina</name>
    <dbReference type="NCBI Taxonomy" id="1247836"/>
    <lineage>
        <taxon>Eukaryota</taxon>
        <taxon>Fungi</taxon>
        <taxon>Dikarya</taxon>
        <taxon>Ascomycota</taxon>
        <taxon>Saccharomycotina</taxon>
        <taxon>Dipodascomycetes</taxon>
        <taxon>Dipodascales</taxon>
        <taxon>Trichomonascaceae</taxon>
        <taxon>Starmerella</taxon>
    </lineage>
</organism>